<reference evidence="1" key="1">
    <citation type="journal article" date="2014" name="Int. J. Syst. Evol. Microbiol.">
        <title>Complete genome sequence of Corynebacterium casei LMG S-19264T (=DSM 44701T), isolated from a smear-ripened cheese.</title>
        <authorList>
            <consortium name="US DOE Joint Genome Institute (JGI-PGF)"/>
            <person name="Walter F."/>
            <person name="Albersmeier A."/>
            <person name="Kalinowski J."/>
            <person name="Ruckert C."/>
        </authorList>
    </citation>
    <scope>NUCLEOTIDE SEQUENCE</scope>
    <source>
        <strain evidence="1">CGMCC 1.15725</strain>
    </source>
</reference>
<protein>
    <submittedName>
        <fullName evidence="1">Uncharacterized protein</fullName>
    </submittedName>
</protein>
<sequence length="297" mass="30535">MPSLARISGSGRALIGLALGGLALAGCQPVPHPFSDAQLPPDAPILQVADSVGILVEPVTHAPADGAVAEAMASALRDREIPADTRAANRQSYRLAGDAAATTIAAGNAAVDIQWTLRNAKGDAVGQDRQRATLAAADWTGGNAAALAPLGKAEAVRIAAMIQEAPPVEHDPGRQIFIRPTEGAPGDGRTALPRSLGFLLTRAGVKVTPDSQTVDAVVVAPIVELSSKNAAQQHVRITWHIYRPDGTEAGQVSQENDVPAGSLDHTWGDIGMAVATAGADQIMGVVNMIPLKNPIAN</sequence>
<keyword evidence="2" id="KW-1185">Reference proteome</keyword>
<reference evidence="1" key="2">
    <citation type="submission" date="2020-09" db="EMBL/GenBank/DDBJ databases">
        <authorList>
            <person name="Sun Q."/>
            <person name="Zhou Y."/>
        </authorList>
    </citation>
    <scope>NUCLEOTIDE SEQUENCE</scope>
    <source>
        <strain evidence="1">CGMCC 1.15725</strain>
    </source>
</reference>
<accession>A0A8J2YQT0</accession>
<dbReference type="PROSITE" id="PS51257">
    <property type="entry name" value="PROKAR_LIPOPROTEIN"/>
    <property type="match status" value="1"/>
</dbReference>
<dbReference type="Proteomes" id="UP000646365">
    <property type="component" value="Unassembled WGS sequence"/>
</dbReference>
<organism evidence="1 2">
    <name type="scientific">Aliidongia dinghuensis</name>
    <dbReference type="NCBI Taxonomy" id="1867774"/>
    <lineage>
        <taxon>Bacteria</taxon>
        <taxon>Pseudomonadati</taxon>
        <taxon>Pseudomonadota</taxon>
        <taxon>Alphaproteobacteria</taxon>
        <taxon>Rhodospirillales</taxon>
        <taxon>Dongiaceae</taxon>
        <taxon>Aliidongia</taxon>
    </lineage>
</organism>
<dbReference type="AlphaFoldDB" id="A0A8J2YQT0"/>
<comment type="caution">
    <text evidence="1">The sequence shown here is derived from an EMBL/GenBank/DDBJ whole genome shotgun (WGS) entry which is preliminary data.</text>
</comment>
<name>A0A8J2YQT0_9PROT</name>
<dbReference type="RefSeq" id="WP_189043617.1">
    <property type="nucleotide sequence ID" value="NZ_BMJQ01000003.1"/>
</dbReference>
<evidence type="ECO:0000313" key="2">
    <source>
        <dbReference type="Proteomes" id="UP000646365"/>
    </source>
</evidence>
<evidence type="ECO:0000313" key="1">
    <source>
        <dbReference type="EMBL" id="GGF08264.1"/>
    </source>
</evidence>
<proteinExistence type="predicted"/>
<dbReference type="EMBL" id="BMJQ01000003">
    <property type="protein sequence ID" value="GGF08264.1"/>
    <property type="molecule type" value="Genomic_DNA"/>
</dbReference>
<gene>
    <name evidence="1" type="ORF">GCM10011611_12100</name>
</gene>